<organism evidence="2 3">
    <name type="scientific">Histidinibacterium aquaticum</name>
    <dbReference type="NCBI Taxonomy" id="2613962"/>
    <lineage>
        <taxon>Bacteria</taxon>
        <taxon>Pseudomonadati</taxon>
        <taxon>Pseudomonadota</taxon>
        <taxon>Alphaproteobacteria</taxon>
        <taxon>Rhodobacterales</taxon>
        <taxon>Paracoccaceae</taxon>
        <taxon>Histidinibacterium</taxon>
    </lineage>
</organism>
<dbReference type="InterPro" id="IPR007314">
    <property type="entry name" value="Cofac_haem-bd_dom"/>
</dbReference>
<dbReference type="EMBL" id="VYQE01000001">
    <property type="protein sequence ID" value="KAA9010456.1"/>
    <property type="molecule type" value="Genomic_DNA"/>
</dbReference>
<dbReference type="CDD" id="cd14727">
    <property type="entry name" value="ChanN-like"/>
    <property type="match status" value="1"/>
</dbReference>
<evidence type="ECO:0000259" key="1">
    <source>
        <dbReference type="Pfam" id="PF04187"/>
    </source>
</evidence>
<dbReference type="Gene3D" id="3.40.50.11550">
    <property type="match status" value="1"/>
</dbReference>
<proteinExistence type="predicted"/>
<dbReference type="Pfam" id="PF04187">
    <property type="entry name" value="Cofac_haem_bdg"/>
    <property type="match status" value="1"/>
</dbReference>
<evidence type="ECO:0000313" key="2">
    <source>
        <dbReference type="EMBL" id="KAA9010456.1"/>
    </source>
</evidence>
<dbReference type="RefSeq" id="WP_150443942.1">
    <property type="nucleotide sequence ID" value="NZ_VYQE01000001.1"/>
</dbReference>
<feature type="domain" description="Haem-binding uptake Tiki superfamily ChaN" evidence="1">
    <location>
        <begin position="12"/>
        <end position="204"/>
    </location>
</feature>
<protein>
    <submittedName>
        <fullName evidence="2">ChaN family lipoprotein</fullName>
    </submittedName>
</protein>
<keyword evidence="3" id="KW-1185">Reference proteome</keyword>
<reference evidence="2 3" key="1">
    <citation type="submission" date="2019-09" db="EMBL/GenBank/DDBJ databases">
        <authorList>
            <person name="Park J.-S."/>
            <person name="Choi H.-J."/>
        </authorList>
    </citation>
    <scope>NUCLEOTIDE SEQUENCE [LARGE SCALE GENOMIC DNA]</scope>
    <source>
        <strain evidence="2 3">176SS1-4</strain>
    </source>
</reference>
<gene>
    <name evidence="2" type="ORF">F3S47_04215</name>
</gene>
<keyword evidence="2" id="KW-0449">Lipoprotein</keyword>
<evidence type="ECO:0000313" key="3">
    <source>
        <dbReference type="Proteomes" id="UP000326554"/>
    </source>
</evidence>
<dbReference type="AlphaFoldDB" id="A0A5J5GQ06"/>
<sequence>MIRAFALIVWAAPVAAQDIFVLGEVHDHPAHHLLQAERVAEIVPSALVFEMLTPGQAAAGAAADWSDEAALGAALDWESGGWPDFSMYYPIFEAAPEGVALYGAAVGREPLMQAMEGGAEAVASQPLLIPEMGEAELAERIVLQSEAHCNALPEEMLPGMVEAQRLRDAEFAATALQALDETGGPVVVIAGTGHARTDWGIPASIAAARPEVEVFALGQVEGDAPEEAPFDEVIVTEPVDRPDPCAAFE</sequence>
<name>A0A5J5GQ06_9RHOB</name>
<comment type="caution">
    <text evidence="2">The sequence shown here is derived from an EMBL/GenBank/DDBJ whole genome shotgun (WGS) entry which is preliminary data.</text>
</comment>
<accession>A0A5J5GQ06</accession>
<dbReference type="SUPFAM" id="SSF159501">
    <property type="entry name" value="EreA/ChaN-like"/>
    <property type="match status" value="1"/>
</dbReference>
<dbReference type="Proteomes" id="UP000326554">
    <property type="component" value="Unassembled WGS sequence"/>
</dbReference>